<feature type="non-terminal residue" evidence="2">
    <location>
        <position position="1"/>
    </location>
</feature>
<organism evidence="2 3">
    <name type="scientific">Duganella violaceipulchra</name>
    <dbReference type="NCBI Taxonomy" id="2849652"/>
    <lineage>
        <taxon>Bacteria</taxon>
        <taxon>Pseudomonadati</taxon>
        <taxon>Pseudomonadota</taxon>
        <taxon>Betaproteobacteria</taxon>
        <taxon>Burkholderiales</taxon>
        <taxon>Oxalobacteraceae</taxon>
        <taxon>Telluria group</taxon>
        <taxon>Duganella</taxon>
    </lineage>
</organism>
<evidence type="ECO:0000259" key="1">
    <source>
        <dbReference type="Pfam" id="PF00668"/>
    </source>
</evidence>
<dbReference type="Proteomes" id="UP001155901">
    <property type="component" value="Unassembled WGS sequence"/>
</dbReference>
<dbReference type="AlphaFoldDB" id="A0AA41HJU6"/>
<dbReference type="Pfam" id="PF00668">
    <property type="entry name" value="Condensation"/>
    <property type="match status" value="1"/>
</dbReference>
<protein>
    <recommendedName>
        <fullName evidence="1">Condensation domain-containing protein</fullName>
    </recommendedName>
</protein>
<dbReference type="GO" id="GO:0003824">
    <property type="term" value="F:catalytic activity"/>
    <property type="evidence" value="ECO:0007669"/>
    <property type="project" value="InterPro"/>
</dbReference>
<feature type="non-terminal residue" evidence="2">
    <location>
        <position position="86"/>
    </location>
</feature>
<gene>
    <name evidence="2" type="ORF">KVP70_33705</name>
</gene>
<proteinExistence type="predicted"/>
<name>A0AA41HJU6_9BURK</name>
<dbReference type="RefSeq" id="WP_217946777.1">
    <property type="nucleotide sequence ID" value="NZ_JAHTGR010000204.1"/>
</dbReference>
<comment type="caution">
    <text evidence="2">The sequence shown here is derived from an EMBL/GenBank/DDBJ whole genome shotgun (WGS) entry which is preliminary data.</text>
</comment>
<evidence type="ECO:0000313" key="3">
    <source>
        <dbReference type="Proteomes" id="UP001155901"/>
    </source>
</evidence>
<evidence type="ECO:0000313" key="2">
    <source>
        <dbReference type="EMBL" id="MBV6325849.1"/>
    </source>
</evidence>
<dbReference type="InterPro" id="IPR001242">
    <property type="entry name" value="Condensation_dom"/>
</dbReference>
<dbReference type="EMBL" id="JAHTGR010000204">
    <property type="protein sequence ID" value="MBV6325849.1"/>
    <property type="molecule type" value="Genomic_DNA"/>
</dbReference>
<reference evidence="2" key="1">
    <citation type="submission" date="2021-07" db="EMBL/GenBank/DDBJ databases">
        <title>Characterization of violacein-producing bacteria and related species.</title>
        <authorList>
            <person name="Wilson H.S."/>
            <person name="De Leon M.E."/>
        </authorList>
    </citation>
    <scope>NUCLEOTIDE SEQUENCE</scope>
    <source>
        <strain evidence="2">HSC-15S17</strain>
    </source>
</reference>
<accession>A0AA41HJU6</accession>
<sequence>RIVGSVPQGAANVQDIYPLSPLQEGILFHHLLEREGDAYLLRSIIAFDSRNRLDGFLNALQRVIDRHDILRSAAHWQGLAQPVQVV</sequence>
<feature type="domain" description="Condensation" evidence="1">
    <location>
        <begin position="13"/>
        <end position="86"/>
    </location>
</feature>